<dbReference type="GO" id="GO:0005524">
    <property type="term" value="F:ATP binding"/>
    <property type="evidence" value="ECO:0007669"/>
    <property type="project" value="UniProtKB-KW"/>
</dbReference>
<dbReference type="InterPro" id="IPR003846">
    <property type="entry name" value="SelO"/>
</dbReference>
<evidence type="ECO:0000256" key="9">
    <source>
        <dbReference type="ARBA" id="ARBA00031547"/>
    </source>
</evidence>
<evidence type="ECO:0000256" key="8">
    <source>
        <dbReference type="ARBA" id="ARBA00022842"/>
    </source>
</evidence>
<evidence type="ECO:0000313" key="11">
    <source>
        <dbReference type="Proteomes" id="UP001497497"/>
    </source>
</evidence>
<evidence type="ECO:0000256" key="4">
    <source>
        <dbReference type="ARBA" id="ARBA00022695"/>
    </source>
</evidence>
<sequence length="524" mass="60045">EFKRWLTYLKQSYLDIFPIDKDKSNHVRQVRNAMFSIVNPTHFVSQVQLAVVSDAALSHCLDLSPKVFTSTLFLDFTSGNYRSGLFPPSLAHRYGGHQFGFWAGQLGDGRALLLGVFTNNRGDYWELQLKGSGLTPYSRSGDGRAVLRSSIREFLASEAMHFLGVRTSRAVSLVVSNDYVMRDQFYDGHPVPERAAIVLRVAPSWFRIGSLEILAQSSERDLLQLLLDHIISTHYKTIDLNDPDKYLHLFQSVVESTAELIAQWQSVGFTHGVGNTDNFSLLSITIDYGPFGFLDHYNPKYVPNTSDEEGRYNYENQPQIGYYNLEKLLFSIESLFEKSQYKTAQIILNGYFEVYKDKFVKLFAKKLGLSSIHQAEDGNFVEMFLKILKESGADFTMTFRQLGETHFDKLVTEKFHDNGWALNKIIQHSLYQDFLKLYKSRLDSEGTTDGQRQKMMNAHNPRYILRNWMAQNAIASAEKDDFTQVQKIYEILKSPFMYQQEAEDLGYAREPPSWAAHIKVSCSS</sequence>
<dbReference type="GO" id="GO:0016779">
    <property type="term" value="F:nucleotidyltransferase activity"/>
    <property type="evidence" value="ECO:0007669"/>
    <property type="project" value="UniProtKB-KW"/>
</dbReference>
<evidence type="ECO:0000256" key="5">
    <source>
        <dbReference type="ARBA" id="ARBA00022723"/>
    </source>
</evidence>
<feature type="non-terminal residue" evidence="10">
    <location>
        <position position="1"/>
    </location>
</feature>
<dbReference type="PANTHER" id="PTHR12153">
    <property type="entry name" value="SELENOPROTEIN O"/>
    <property type="match status" value="1"/>
</dbReference>
<keyword evidence="4" id="KW-0548">Nucleotidyltransferase</keyword>
<comment type="similarity">
    <text evidence="2">Belongs to the SELO family.</text>
</comment>
<gene>
    <name evidence="10" type="ORF">GSLYS_00007289001</name>
</gene>
<dbReference type="PANTHER" id="PTHR12153:SF18">
    <property type="entry name" value="SELENOPROTEIN O"/>
    <property type="match status" value="1"/>
</dbReference>
<dbReference type="HAMAP" id="MF_00692">
    <property type="entry name" value="SelO"/>
    <property type="match status" value="1"/>
</dbReference>
<reference evidence="10 11" key="1">
    <citation type="submission" date="2024-04" db="EMBL/GenBank/DDBJ databases">
        <authorList>
            <consortium name="Genoscope - CEA"/>
            <person name="William W."/>
        </authorList>
    </citation>
    <scope>NUCLEOTIDE SEQUENCE [LARGE SCALE GENOMIC DNA]</scope>
</reference>
<keyword evidence="8" id="KW-0460">Magnesium</keyword>
<evidence type="ECO:0000256" key="1">
    <source>
        <dbReference type="ARBA" id="ARBA00001946"/>
    </source>
</evidence>
<dbReference type="EMBL" id="CAXITT010000139">
    <property type="protein sequence ID" value="CAL1533271.1"/>
    <property type="molecule type" value="Genomic_DNA"/>
</dbReference>
<dbReference type="Proteomes" id="UP001497497">
    <property type="component" value="Unassembled WGS sequence"/>
</dbReference>
<keyword evidence="3" id="KW-0808">Transferase</keyword>
<dbReference type="AlphaFoldDB" id="A0AAV2HH23"/>
<dbReference type="NCBIfam" id="NF000658">
    <property type="entry name" value="PRK00029.1"/>
    <property type="match status" value="1"/>
</dbReference>
<name>A0AAV2HH23_LYMST</name>
<organism evidence="10 11">
    <name type="scientific">Lymnaea stagnalis</name>
    <name type="common">Great pond snail</name>
    <name type="synonym">Helix stagnalis</name>
    <dbReference type="NCBI Taxonomy" id="6523"/>
    <lineage>
        <taxon>Eukaryota</taxon>
        <taxon>Metazoa</taxon>
        <taxon>Spiralia</taxon>
        <taxon>Lophotrochozoa</taxon>
        <taxon>Mollusca</taxon>
        <taxon>Gastropoda</taxon>
        <taxon>Heterobranchia</taxon>
        <taxon>Euthyneura</taxon>
        <taxon>Panpulmonata</taxon>
        <taxon>Hygrophila</taxon>
        <taxon>Lymnaeoidea</taxon>
        <taxon>Lymnaeidae</taxon>
        <taxon>Lymnaea</taxon>
    </lineage>
</organism>
<keyword evidence="11" id="KW-1185">Reference proteome</keyword>
<proteinExistence type="inferred from homology"/>
<comment type="caution">
    <text evidence="10">The sequence shown here is derived from an EMBL/GenBank/DDBJ whole genome shotgun (WGS) entry which is preliminary data.</text>
</comment>
<keyword evidence="7" id="KW-0067">ATP-binding</keyword>
<accession>A0AAV2HH23</accession>
<keyword evidence="5" id="KW-0479">Metal-binding</keyword>
<evidence type="ECO:0000256" key="2">
    <source>
        <dbReference type="ARBA" id="ARBA00009747"/>
    </source>
</evidence>
<dbReference type="Pfam" id="PF02696">
    <property type="entry name" value="SelO"/>
    <property type="match status" value="1"/>
</dbReference>
<evidence type="ECO:0000256" key="3">
    <source>
        <dbReference type="ARBA" id="ARBA00022679"/>
    </source>
</evidence>
<keyword evidence="6" id="KW-0547">Nucleotide-binding</keyword>
<protein>
    <recommendedName>
        <fullName evidence="9">Selenoprotein O</fullName>
    </recommendedName>
</protein>
<evidence type="ECO:0000256" key="6">
    <source>
        <dbReference type="ARBA" id="ARBA00022741"/>
    </source>
</evidence>
<evidence type="ECO:0000313" key="10">
    <source>
        <dbReference type="EMBL" id="CAL1533271.1"/>
    </source>
</evidence>
<comment type="cofactor">
    <cofactor evidence="1">
        <name>Mg(2+)</name>
        <dbReference type="ChEBI" id="CHEBI:18420"/>
    </cofactor>
</comment>
<evidence type="ECO:0000256" key="7">
    <source>
        <dbReference type="ARBA" id="ARBA00022840"/>
    </source>
</evidence>
<dbReference type="GO" id="GO:0046872">
    <property type="term" value="F:metal ion binding"/>
    <property type="evidence" value="ECO:0007669"/>
    <property type="project" value="UniProtKB-KW"/>
</dbReference>